<reference evidence="3 4" key="1">
    <citation type="submission" date="2019-07" db="EMBL/GenBank/DDBJ databases">
        <title>Finished genome of Venturia effusa.</title>
        <authorList>
            <person name="Young C.A."/>
            <person name="Cox M.P."/>
            <person name="Ganley A.R.D."/>
            <person name="David W.J."/>
        </authorList>
    </citation>
    <scope>NUCLEOTIDE SEQUENCE [LARGE SCALE GENOMIC DNA]</scope>
    <source>
        <strain evidence="4">albino</strain>
    </source>
</reference>
<gene>
    <name evidence="3" type="ORF">FKW77_004310</name>
</gene>
<dbReference type="PANTHER" id="PTHR21660:SF11">
    <property type="entry name" value="FAMILY PROTEIN, PUTATIVE (AFU_ORTHOLOGUE AFUA_4G04355)-RELATED"/>
    <property type="match status" value="1"/>
</dbReference>
<evidence type="ECO:0000259" key="2">
    <source>
        <dbReference type="Pfam" id="PF03061"/>
    </source>
</evidence>
<proteinExistence type="inferred from homology"/>
<evidence type="ECO:0000313" key="4">
    <source>
        <dbReference type="Proteomes" id="UP000316270"/>
    </source>
</evidence>
<dbReference type="STRING" id="50376.A0A517LR78"/>
<dbReference type="CDD" id="cd03443">
    <property type="entry name" value="PaaI_thioesterase"/>
    <property type="match status" value="1"/>
</dbReference>
<dbReference type="SUPFAM" id="SSF54637">
    <property type="entry name" value="Thioesterase/thiol ester dehydrase-isomerase"/>
    <property type="match status" value="1"/>
</dbReference>
<protein>
    <recommendedName>
        <fullName evidence="2">Thioesterase domain-containing protein</fullName>
    </recommendedName>
</protein>
<dbReference type="FunFam" id="3.10.129.10:FF:000033">
    <property type="entry name" value="acyl-coenzyme A thioesterase 13"/>
    <property type="match status" value="1"/>
</dbReference>
<dbReference type="OrthoDB" id="46529at2759"/>
<dbReference type="Proteomes" id="UP000316270">
    <property type="component" value="Chromosome 19"/>
</dbReference>
<feature type="domain" description="Thioesterase" evidence="2">
    <location>
        <begin position="66"/>
        <end position="136"/>
    </location>
</feature>
<evidence type="ECO:0000256" key="1">
    <source>
        <dbReference type="ARBA" id="ARBA00008324"/>
    </source>
</evidence>
<organism evidence="3 4">
    <name type="scientific">Venturia effusa</name>
    <dbReference type="NCBI Taxonomy" id="50376"/>
    <lineage>
        <taxon>Eukaryota</taxon>
        <taxon>Fungi</taxon>
        <taxon>Dikarya</taxon>
        <taxon>Ascomycota</taxon>
        <taxon>Pezizomycotina</taxon>
        <taxon>Dothideomycetes</taxon>
        <taxon>Pleosporomycetidae</taxon>
        <taxon>Venturiales</taxon>
        <taxon>Venturiaceae</taxon>
        <taxon>Venturia</taxon>
    </lineage>
</organism>
<dbReference type="InterPro" id="IPR029069">
    <property type="entry name" value="HotDog_dom_sf"/>
</dbReference>
<evidence type="ECO:0000313" key="3">
    <source>
        <dbReference type="EMBL" id="QDS78119.1"/>
    </source>
</evidence>
<dbReference type="Gene3D" id="3.10.129.10">
    <property type="entry name" value="Hotdog Thioesterase"/>
    <property type="match status" value="1"/>
</dbReference>
<dbReference type="InterPro" id="IPR039298">
    <property type="entry name" value="ACOT13"/>
</dbReference>
<keyword evidence="4" id="KW-1185">Reference proteome</keyword>
<comment type="similarity">
    <text evidence="1">Belongs to the thioesterase PaaI family.</text>
</comment>
<dbReference type="Pfam" id="PF03061">
    <property type="entry name" value="4HBT"/>
    <property type="match status" value="1"/>
</dbReference>
<dbReference type="InterPro" id="IPR006683">
    <property type="entry name" value="Thioestr_dom"/>
</dbReference>
<dbReference type="GO" id="GO:0047617">
    <property type="term" value="F:fatty acyl-CoA hydrolase activity"/>
    <property type="evidence" value="ECO:0007669"/>
    <property type="project" value="InterPro"/>
</dbReference>
<name>A0A517LR78_9PEZI</name>
<dbReference type="AlphaFoldDB" id="A0A517LR78"/>
<dbReference type="PANTHER" id="PTHR21660">
    <property type="entry name" value="THIOESTERASE SUPERFAMILY MEMBER-RELATED"/>
    <property type="match status" value="1"/>
</dbReference>
<sequence length="161" mass="17086">MSSSSSTLQSNPDTLSHIEQLWSTLLPASPVYSFLLSGLRITHASPGLIHARLVLTKEHLNSKLGIHGSVSATIIDAFGGLAIASTDLREKTGASVDLNVSYLGSAGMGDEIEIEGKADKVGGSLAFTSVTLYKVKEGARDAVIVIGRHTKFVRQPTIKRE</sequence>
<dbReference type="EMBL" id="CP042203">
    <property type="protein sequence ID" value="QDS78119.1"/>
    <property type="molecule type" value="Genomic_DNA"/>
</dbReference>
<accession>A0A517LR78</accession>